<reference evidence="3 4" key="1">
    <citation type="submission" date="2019-05" db="EMBL/GenBank/DDBJ databases">
        <title>Georgenia *** sp. nov., and Georgenia *** sp. nov., isolated from the intestinal contents of plateau pika (Ochotona curzoniae) in the Qinghai-Tibet plateau of China.</title>
        <authorList>
            <person name="Tian Z."/>
        </authorList>
    </citation>
    <scope>NUCLEOTIDE SEQUENCE [LARGE SCALE GENOMIC DNA]</scope>
    <source>
        <strain evidence="3 4">Z294</strain>
    </source>
</reference>
<dbReference type="PANTHER" id="PTHR10907:SF47">
    <property type="entry name" value="REGUCALCIN"/>
    <property type="match status" value="1"/>
</dbReference>
<accession>A0ABX5VR28</accession>
<dbReference type="PANTHER" id="PTHR10907">
    <property type="entry name" value="REGUCALCIN"/>
    <property type="match status" value="1"/>
</dbReference>
<dbReference type="EMBL" id="CP040899">
    <property type="protein sequence ID" value="QDB79000.1"/>
    <property type="molecule type" value="Genomic_DNA"/>
</dbReference>
<comment type="similarity">
    <text evidence="1">Belongs to the SMP-30/CGR1 family.</text>
</comment>
<organism evidence="3 4">
    <name type="scientific">Georgenia wutianyii</name>
    <dbReference type="NCBI Taxonomy" id="2585135"/>
    <lineage>
        <taxon>Bacteria</taxon>
        <taxon>Bacillati</taxon>
        <taxon>Actinomycetota</taxon>
        <taxon>Actinomycetes</taxon>
        <taxon>Micrococcales</taxon>
        <taxon>Bogoriellaceae</taxon>
        <taxon>Georgenia</taxon>
    </lineage>
</organism>
<evidence type="ECO:0000259" key="2">
    <source>
        <dbReference type="Pfam" id="PF08450"/>
    </source>
</evidence>
<protein>
    <submittedName>
        <fullName evidence="3">SMP-30/gluconolactonase/LRE family protein</fullName>
    </submittedName>
</protein>
<gene>
    <name evidence="3" type="ORF">FE251_06155</name>
</gene>
<dbReference type="Gene3D" id="2.120.10.30">
    <property type="entry name" value="TolB, C-terminal domain"/>
    <property type="match status" value="1"/>
</dbReference>
<proteinExistence type="inferred from homology"/>
<dbReference type="RefSeq" id="WP_139948261.1">
    <property type="nucleotide sequence ID" value="NZ_CP040899.1"/>
</dbReference>
<feature type="domain" description="SMP-30/Gluconolactonase/LRE-like region" evidence="2">
    <location>
        <begin position="15"/>
        <end position="251"/>
    </location>
</feature>
<dbReference type="InterPro" id="IPR011042">
    <property type="entry name" value="6-blade_b-propeller_TolB-like"/>
</dbReference>
<keyword evidence="4" id="KW-1185">Reference proteome</keyword>
<evidence type="ECO:0000313" key="4">
    <source>
        <dbReference type="Proteomes" id="UP000313948"/>
    </source>
</evidence>
<sequence>MRTAEQITDVVTFHGEGPVWSLDWGGLRFVDMLAGGVLTLRDDGEVDRITVGKVAAMVRPRASGGYVVATEDGVALADDVTSAPSRSIRLTDREGERMNEGGAAPDGSLYVGSMAWDGSPDGGRLYRVMPDGGTRVVLDPVSVSNGLGFSPDHTLAYYADSGPGRIDVLDVDGGELRERRPFVTVAEEDGVPDGLVVDTQGTVWVAINGGGQVRRYSPDGELLDVLEVPVPGVTACTLGGPSLTDLFVTTSREGDDTPGAGALYATAVDVPGLPVLPFAG</sequence>
<dbReference type="Proteomes" id="UP000313948">
    <property type="component" value="Chromosome"/>
</dbReference>
<dbReference type="InterPro" id="IPR013658">
    <property type="entry name" value="SGL"/>
</dbReference>
<dbReference type="PRINTS" id="PR01790">
    <property type="entry name" value="SMP30FAMILY"/>
</dbReference>
<dbReference type="InterPro" id="IPR005511">
    <property type="entry name" value="SMP-30"/>
</dbReference>
<evidence type="ECO:0000256" key="1">
    <source>
        <dbReference type="ARBA" id="ARBA00008853"/>
    </source>
</evidence>
<dbReference type="SUPFAM" id="SSF63829">
    <property type="entry name" value="Calcium-dependent phosphotriesterase"/>
    <property type="match status" value="1"/>
</dbReference>
<evidence type="ECO:0000313" key="3">
    <source>
        <dbReference type="EMBL" id="QDB79000.1"/>
    </source>
</evidence>
<name>A0ABX5VR28_9MICO</name>
<dbReference type="Pfam" id="PF08450">
    <property type="entry name" value="SGL"/>
    <property type="match status" value="1"/>
</dbReference>